<dbReference type="InterPro" id="IPR006566">
    <property type="entry name" value="FBD"/>
</dbReference>
<dbReference type="SUPFAM" id="SSF52047">
    <property type="entry name" value="RNI-like"/>
    <property type="match status" value="1"/>
</dbReference>
<dbReference type="InterPro" id="IPR001810">
    <property type="entry name" value="F-box_dom"/>
</dbReference>
<dbReference type="PANTHER" id="PTHR31639">
    <property type="entry name" value="F-BOX PROTEIN-LIKE"/>
    <property type="match status" value="1"/>
</dbReference>
<proteinExistence type="predicted"/>
<dbReference type="InterPro" id="IPR055411">
    <property type="entry name" value="LRR_FXL15/At3g58940/PEG3-like"/>
</dbReference>
<dbReference type="Gene3D" id="3.80.10.10">
    <property type="entry name" value="Ribonuclease Inhibitor"/>
    <property type="match status" value="1"/>
</dbReference>
<reference evidence="2" key="1">
    <citation type="journal article" date="2017" name="Nature">
        <title>The sunflower genome provides insights into oil metabolism, flowering and Asterid evolution.</title>
        <authorList>
            <person name="Badouin H."/>
            <person name="Gouzy J."/>
            <person name="Grassa C.J."/>
            <person name="Murat F."/>
            <person name="Staton S.E."/>
            <person name="Cottret L."/>
            <person name="Lelandais-Briere C."/>
            <person name="Owens G.L."/>
            <person name="Carrere S."/>
            <person name="Mayjonade B."/>
            <person name="Legrand L."/>
            <person name="Gill N."/>
            <person name="Kane N.C."/>
            <person name="Bowers J.E."/>
            <person name="Hubner S."/>
            <person name="Bellec A."/>
            <person name="Berard A."/>
            <person name="Berges H."/>
            <person name="Blanchet N."/>
            <person name="Boniface M.C."/>
            <person name="Brunel D."/>
            <person name="Catrice O."/>
            <person name="Chaidir N."/>
            <person name="Claudel C."/>
            <person name="Donnadieu C."/>
            <person name="Faraut T."/>
            <person name="Fievet G."/>
            <person name="Helmstetter N."/>
            <person name="King M."/>
            <person name="Knapp S.J."/>
            <person name="Lai Z."/>
            <person name="Le Paslier M.C."/>
            <person name="Lippi Y."/>
            <person name="Lorenzon L."/>
            <person name="Mandel J.R."/>
            <person name="Marage G."/>
            <person name="Marchand G."/>
            <person name="Marquand E."/>
            <person name="Bret-Mestries E."/>
            <person name="Morien E."/>
            <person name="Nambeesan S."/>
            <person name="Nguyen T."/>
            <person name="Pegot-Espagnet P."/>
            <person name="Pouilly N."/>
            <person name="Raftis F."/>
            <person name="Sallet E."/>
            <person name="Schiex T."/>
            <person name="Thomas J."/>
            <person name="Vandecasteele C."/>
            <person name="Vares D."/>
            <person name="Vear F."/>
            <person name="Vautrin S."/>
            <person name="Crespi M."/>
            <person name="Mangin B."/>
            <person name="Burke J.M."/>
            <person name="Salse J."/>
            <person name="Munos S."/>
            <person name="Vincourt P."/>
            <person name="Rieseberg L.H."/>
            <person name="Langlade N.B."/>
        </authorList>
    </citation>
    <scope>NUCLEOTIDE SEQUENCE</scope>
    <source>
        <tissue evidence="2">Leaves</tissue>
    </source>
</reference>
<name>A0A9K3IID8_HELAN</name>
<dbReference type="EMBL" id="MNCJ02000322">
    <property type="protein sequence ID" value="KAF5797357.1"/>
    <property type="molecule type" value="Genomic_DNA"/>
</dbReference>
<dbReference type="AlphaFoldDB" id="A0A9K3IID8"/>
<dbReference type="InterPro" id="IPR036047">
    <property type="entry name" value="F-box-like_dom_sf"/>
</dbReference>
<sequence length="383" mass="44212">MDRISKLPLGVIENILCLLPTQEAARTSILSREWRYHWTEISKLEFNEDAFEVSTYGAEPSVLEQTFDFPSHRKVMTRRCKLFYAIYQVVIMHQGPIHEFTLCMRADGSCIEIDHILIHLSRKNTVKILKLDFIGKYKLPVSFFSLHQLTDLYLNDCAIDHQPSFNGFGGLTTLHLQEIHICVKELMRLLLSCPLLKRLAILSDAGTINGIGDITIADFIKCLPGIEYLSLSCLIFLCFPPLPKELPTTMVHLKYLRMEWVWFRHKYVVPFLVLLIRSSPNLEKLKLEIFPDDDLFEESETGSFPRKDYPDITLEHLTELEILQFGDADNEMDFVKFILAKSPTLKKVRILLWDEIDEDEKLQISKILRSSPRASPVVKLSVG</sequence>
<dbReference type="SUPFAM" id="SSF81383">
    <property type="entry name" value="F-box domain"/>
    <property type="match status" value="1"/>
</dbReference>
<dbReference type="Proteomes" id="UP000215914">
    <property type="component" value="Unassembled WGS sequence"/>
</dbReference>
<dbReference type="InterPro" id="IPR032675">
    <property type="entry name" value="LRR_dom_sf"/>
</dbReference>
<dbReference type="Pfam" id="PF08387">
    <property type="entry name" value="FBD"/>
    <property type="match status" value="1"/>
</dbReference>
<dbReference type="Gramene" id="mRNA:HanXRQr2_Chr07g0279681">
    <property type="protein sequence ID" value="mRNA:HanXRQr2_Chr07g0279681"/>
    <property type="gene ID" value="HanXRQr2_Chr07g0279681"/>
</dbReference>
<gene>
    <name evidence="2" type="ORF">HanXRQr2_Chr07g0279681</name>
</gene>
<feature type="domain" description="FBD" evidence="1">
    <location>
        <begin position="311"/>
        <end position="383"/>
    </location>
</feature>
<dbReference type="PANTHER" id="PTHR31639:SF315">
    <property type="entry name" value="LEUCINE-RICH REPEAT DOMAIN SUPERFAMILY, F-BOX-LIKE DOMAIN SUPERFAMILY"/>
    <property type="match status" value="1"/>
</dbReference>
<keyword evidence="3" id="KW-1185">Reference proteome</keyword>
<accession>A0A9K3IID8</accession>
<protein>
    <submittedName>
        <fullName evidence="2">F-box domain, FBD domain, leucine-rich repeat domain superfamily</fullName>
    </submittedName>
</protein>
<comment type="caution">
    <text evidence="2">The sequence shown here is derived from an EMBL/GenBank/DDBJ whole genome shotgun (WGS) entry which is preliminary data.</text>
</comment>
<dbReference type="SMART" id="SM00579">
    <property type="entry name" value="FBD"/>
    <property type="match status" value="1"/>
</dbReference>
<evidence type="ECO:0000313" key="2">
    <source>
        <dbReference type="EMBL" id="KAF5797357.1"/>
    </source>
</evidence>
<evidence type="ECO:0000259" key="1">
    <source>
        <dbReference type="SMART" id="SM00579"/>
    </source>
</evidence>
<dbReference type="Pfam" id="PF00646">
    <property type="entry name" value="F-box"/>
    <property type="match status" value="1"/>
</dbReference>
<evidence type="ECO:0000313" key="3">
    <source>
        <dbReference type="Proteomes" id="UP000215914"/>
    </source>
</evidence>
<reference evidence="2" key="2">
    <citation type="submission" date="2020-06" db="EMBL/GenBank/DDBJ databases">
        <title>Helianthus annuus Genome sequencing and assembly Release 2.</title>
        <authorList>
            <person name="Gouzy J."/>
            <person name="Langlade N."/>
            <person name="Munos S."/>
        </authorList>
    </citation>
    <scope>NUCLEOTIDE SEQUENCE</scope>
    <source>
        <tissue evidence="2">Leaves</tissue>
    </source>
</reference>
<organism evidence="2 3">
    <name type="scientific">Helianthus annuus</name>
    <name type="common">Common sunflower</name>
    <dbReference type="NCBI Taxonomy" id="4232"/>
    <lineage>
        <taxon>Eukaryota</taxon>
        <taxon>Viridiplantae</taxon>
        <taxon>Streptophyta</taxon>
        <taxon>Embryophyta</taxon>
        <taxon>Tracheophyta</taxon>
        <taxon>Spermatophyta</taxon>
        <taxon>Magnoliopsida</taxon>
        <taxon>eudicotyledons</taxon>
        <taxon>Gunneridae</taxon>
        <taxon>Pentapetalae</taxon>
        <taxon>asterids</taxon>
        <taxon>campanulids</taxon>
        <taxon>Asterales</taxon>
        <taxon>Asteraceae</taxon>
        <taxon>Asteroideae</taxon>
        <taxon>Heliantheae alliance</taxon>
        <taxon>Heliantheae</taxon>
        <taxon>Helianthus</taxon>
    </lineage>
</organism>
<dbReference type="Pfam" id="PF24758">
    <property type="entry name" value="LRR_At5g56370"/>
    <property type="match status" value="1"/>
</dbReference>